<organism evidence="10">
    <name type="scientific">Notodromas monacha</name>
    <dbReference type="NCBI Taxonomy" id="399045"/>
    <lineage>
        <taxon>Eukaryota</taxon>
        <taxon>Metazoa</taxon>
        <taxon>Ecdysozoa</taxon>
        <taxon>Arthropoda</taxon>
        <taxon>Crustacea</taxon>
        <taxon>Oligostraca</taxon>
        <taxon>Ostracoda</taxon>
        <taxon>Podocopa</taxon>
        <taxon>Podocopida</taxon>
        <taxon>Cypridocopina</taxon>
        <taxon>Cypridoidea</taxon>
        <taxon>Cyprididae</taxon>
        <taxon>Notodromas</taxon>
    </lineage>
</organism>
<feature type="transmembrane region" description="Helical" evidence="7">
    <location>
        <begin position="291"/>
        <end position="311"/>
    </location>
</feature>
<evidence type="ECO:0000256" key="3">
    <source>
        <dbReference type="ARBA" id="ARBA00022692"/>
    </source>
</evidence>
<feature type="compositionally biased region" description="Low complexity" evidence="6">
    <location>
        <begin position="682"/>
        <end position="694"/>
    </location>
</feature>
<keyword evidence="4 7" id="KW-1133">Transmembrane helix</keyword>
<feature type="compositionally biased region" description="Low complexity" evidence="6">
    <location>
        <begin position="666"/>
        <end position="675"/>
    </location>
</feature>
<dbReference type="Pfam" id="PF20519">
    <property type="entry name" value="Polycystin_dom"/>
    <property type="match status" value="1"/>
</dbReference>
<keyword evidence="5 7" id="KW-0472">Membrane</keyword>
<dbReference type="GO" id="GO:0005262">
    <property type="term" value="F:calcium channel activity"/>
    <property type="evidence" value="ECO:0007669"/>
    <property type="project" value="TreeGrafter"/>
</dbReference>
<evidence type="ECO:0000256" key="1">
    <source>
        <dbReference type="ARBA" id="ARBA00004141"/>
    </source>
</evidence>
<proteinExistence type="inferred from homology"/>
<comment type="subcellular location">
    <subcellularLocation>
        <location evidence="1">Membrane</location>
        <topology evidence="1">Multi-pass membrane protein</topology>
    </subcellularLocation>
</comment>
<evidence type="ECO:0000256" key="7">
    <source>
        <dbReference type="SAM" id="Phobius"/>
    </source>
</evidence>
<keyword evidence="11" id="KW-1185">Reference proteome</keyword>
<dbReference type="Proteomes" id="UP000678499">
    <property type="component" value="Unassembled WGS sequence"/>
</dbReference>
<accession>A0A7R9BPV9</accession>
<feature type="transmembrane region" description="Helical" evidence="7">
    <location>
        <begin position="382"/>
        <end position="404"/>
    </location>
</feature>
<evidence type="ECO:0000313" key="11">
    <source>
        <dbReference type="Proteomes" id="UP000678499"/>
    </source>
</evidence>
<evidence type="ECO:0000256" key="4">
    <source>
        <dbReference type="ARBA" id="ARBA00022989"/>
    </source>
</evidence>
<dbReference type="PANTHER" id="PTHR10877">
    <property type="entry name" value="POLYCYSTIN FAMILY MEMBER"/>
    <property type="match status" value="1"/>
</dbReference>
<name>A0A7R9BPV9_9CRUS</name>
<protein>
    <recommendedName>
        <fullName evidence="12">Polycystic kidney disease 2-like 1 protein</fullName>
    </recommendedName>
</protein>
<reference evidence="10" key="1">
    <citation type="submission" date="2020-11" db="EMBL/GenBank/DDBJ databases">
        <authorList>
            <person name="Tran Van P."/>
        </authorList>
    </citation>
    <scope>NUCLEOTIDE SEQUENCE</scope>
</reference>
<evidence type="ECO:0008006" key="12">
    <source>
        <dbReference type="Google" id="ProtNLM"/>
    </source>
</evidence>
<feature type="transmembrane region" description="Helical" evidence="7">
    <location>
        <begin position="246"/>
        <end position="270"/>
    </location>
</feature>
<evidence type="ECO:0000256" key="2">
    <source>
        <dbReference type="ARBA" id="ARBA00007200"/>
    </source>
</evidence>
<feature type="transmembrane region" description="Helical" evidence="7">
    <location>
        <begin position="444"/>
        <end position="469"/>
    </location>
</feature>
<dbReference type="OrthoDB" id="444119at2759"/>
<feature type="region of interest" description="Disordered" evidence="6">
    <location>
        <begin position="627"/>
        <end position="715"/>
    </location>
</feature>
<dbReference type="EMBL" id="OA883111">
    <property type="protein sequence ID" value="CAD7277972.1"/>
    <property type="molecule type" value="Genomic_DNA"/>
</dbReference>
<dbReference type="PANTHER" id="PTHR10877:SF150">
    <property type="entry name" value="REJ DOMAIN-CONTAINING PROTEIN"/>
    <property type="match status" value="1"/>
</dbReference>
<comment type="similarity">
    <text evidence="2">Belongs to the polycystin family.</text>
</comment>
<dbReference type="InterPro" id="IPR051223">
    <property type="entry name" value="Polycystin"/>
</dbReference>
<feature type="region of interest" description="Disordered" evidence="6">
    <location>
        <begin position="786"/>
        <end position="808"/>
    </location>
</feature>
<keyword evidence="3 7" id="KW-0812">Transmembrane</keyword>
<feature type="domain" description="Polycystin cation channel PKD1/PKD2" evidence="8">
    <location>
        <begin position="248"/>
        <end position="472"/>
    </location>
</feature>
<feature type="domain" description="Polycystin" evidence="9">
    <location>
        <begin position="27"/>
        <end position="245"/>
    </location>
</feature>
<dbReference type="Pfam" id="PF08016">
    <property type="entry name" value="PKD_channel"/>
    <property type="match status" value="1"/>
</dbReference>
<dbReference type="AlphaFoldDB" id="A0A7R9BPV9"/>
<feature type="compositionally biased region" description="Polar residues" evidence="6">
    <location>
        <begin position="646"/>
        <end position="665"/>
    </location>
</feature>
<evidence type="ECO:0000256" key="6">
    <source>
        <dbReference type="SAM" id="MobiDB-lite"/>
    </source>
</evidence>
<evidence type="ECO:0000259" key="9">
    <source>
        <dbReference type="Pfam" id="PF20519"/>
    </source>
</evidence>
<evidence type="ECO:0000313" key="10">
    <source>
        <dbReference type="EMBL" id="CAD7277972.1"/>
    </source>
</evidence>
<evidence type="ECO:0000256" key="5">
    <source>
        <dbReference type="ARBA" id="ARBA00023136"/>
    </source>
</evidence>
<evidence type="ECO:0000259" key="8">
    <source>
        <dbReference type="Pfam" id="PF08016"/>
    </source>
</evidence>
<sequence>MLRKLMSAGLTLKRHELRLLGKGFRINLLPKFYNWARDVFAPAFIVSNNYNNASVLPSERNFLRDRVNLLLGYALLRQVRIKESESFPSHQVEPKIYAMFEDEVACHGFSSVYDEERHDFYPGWRSYKSYQNLAVPPDVALKSDEYYKYQQDNKLDGYPIWGRLDWYSGGGYVVKLRQSQTIQDLQNMFTTLEQLQWIDERTRAILIEFSVYNAQVNLFCSVTMLFEQSPDGQLVSQMKLKPIRLLFYHEGFGLFLLICEITFIFFMFYYTYKELKEMCRDKMKYWSDTWNYLEILIIGFGYPTIVFYIYLKIAGSSISSKFAEKQGRDYVNLQSVAYIEEVFTYLVGFLVFCATFKFIKLLRFNKRMGLMAATLKQCAKDLRSFFVLLGIVFLAFGLFFYVHLSRVVLKYSSFEKAMMSTLVASFGKFDIQEMALGHAVLGPIMFFVFALTVIIVLTNLLLTIIIMSFAEVKKDLENRVNEYEMVDFIFNRIKMFVGMKTGKVAIVNTEEEAKLDTEEMERQTSEFPNKVDELLDQVNTMYFSGKLKMNDKEWLKKTLKDRAFRISVSTTSIGFRYSERIVCGVKSLKWFIAAPYLTHSAGTWNRVKQQDSFLDTKSRDCEVLSRMRRMGSPPSSGCPDPEPWSPSVQAYLSSSSTPGPSWWNGSPSAPAASRRPLPEPPRASAASETASWSSNDDDSGSDDGPERKARASAVCKDVDDEDRLSFNFKYAKEIHGRTTLKDDFELKQELIVLYRQNQQQAEIHGRTTLKDDFELKQELIVLYRQNQQQAASKKKNKEKKRRGEDNYLPISTPFQQLSSLFLTASSSQTSSPSVEKKARRFDSIVARVSSRSTSRFSPANRFSRIIGNTGESPAAVHTSARRRRRFFDCPFPHLALTYICR</sequence>
<dbReference type="InterPro" id="IPR013122">
    <property type="entry name" value="PKD1_2_channel"/>
</dbReference>
<gene>
    <name evidence="10" type="ORF">NMOB1V02_LOCUS5688</name>
</gene>
<feature type="transmembrane region" description="Helical" evidence="7">
    <location>
        <begin position="342"/>
        <end position="362"/>
    </location>
</feature>
<dbReference type="EMBL" id="CAJPEX010001074">
    <property type="protein sequence ID" value="CAG0918124.1"/>
    <property type="molecule type" value="Genomic_DNA"/>
</dbReference>
<dbReference type="GO" id="GO:0016020">
    <property type="term" value="C:membrane"/>
    <property type="evidence" value="ECO:0007669"/>
    <property type="project" value="UniProtKB-SubCell"/>
</dbReference>
<dbReference type="GO" id="GO:0050982">
    <property type="term" value="P:detection of mechanical stimulus"/>
    <property type="evidence" value="ECO:0007669"/>
    <property type="project" value="TreeGrafter"/>
</dbReference>
<dbReference type="InterPro" id="IPR046791">
    <property type="entry name" value="Polycystin_dom"/>
</dbReference>